<organism evidence="2 3">
    <name type="scientific">Streptomyces albospinus</name>
    <dbReference type="NCBI Taxonomy" id="285515"/>
    <lineage>
        <taxon>Bacteria</taxon>
        <taxon>Bacillati</taxon>
        <taxon>Actinomycetota</taxon>
        <taxon>Actinomycetes</taxon>
        <taxon>Kitasatosporales</taxon>
        <taxon>Streptomycetaceae</taxon>
        <taxon>Streptomyces</taxon>
    </lineage>
</organism>
<dbReference type="RefSeq" id="WP_189300642.1">
    <property type="nucleotide sequence ID" value="NZ_BMRP01000010.1"/>
</dbReference>
<evidence type="ECO:0000313" key="2">
    <source>
        <dbReference type="EMBL" id="GGU65225.1"/>
    </source>
</evidence>
<evidence type="ECO:0008006" key="4">
    <source>
        <dbReference type="Google" id="ProtNLM"/>
    </source>
</evidence>
<feature type="chain" id="PRO_5046811857" description="Lipoprotein" evidence="1">
    <location>
        <begin position="18"/>
        <end position="134"/>
    </location>
</feature>
<evidence type="ECO:0000256" key="1">
    <source>
        <dbReference type="SAM" id="SignalP"/>
    </source>
</evidence>
<feature type="signal peptide" evidence="1">
    <location>
        <begin position="1"/>
        <end position="17"/>
    </location>
</feature>
<proteinExistence type="predicted"/>
<protein>
    <recommendedName>
        <fullName evidence="4">Lipoprotein</fullName>
    </recommendedName>
</protein>
<evidence type="ECO:0000313" key="3">
    <source>
        <dbReference type="Proteomes" id="UP000654471"/>
    </source>
</evidence>
<reference evidence="3" key="1">
    <citation type="journal article" date="2019" name="Int. J. Syst. Evol. Microbiol.">
        <title>The Global Catalogue of Microorganisms (GCM) 10K type strain sequencing project: providing services to taxonomists for standard genome sequencing and annotation.</title>
        <authorList>
            <consortium name="The Broad Institute Genomics Platform"/>
            <consortium name="The Broad Institute Genome Sequencing Center for Infectious Disease"/>
            <person name="Wu L."/>
            <person name="Ma J."/>
        </authorList>
    </citation>
    <scope>NUCLEOTIDE SEQUENCE [LARGE SCALE GENOMIC DNA]</scope>
    <source>
        <strain evidence="3">JCM 3399</strain>
    </source>
</reference>
<sequence length="134" mass="14590">MALVLAAAVVPATGSLAAAATPTIRLDDLSQHPAVKPQTFAVTNHDGLSGLHWSHWGARTAIGKGTMTINTCKPSCAEGHLRILPGARLQVRGVRKDQGQRYYRQYRITDPAFTPQERHAYSRWTDALVPSDFG</sequence>
<comment type="caution">
    <text evidence="2">The sequence shown here is derived from an EMBL/GenBank/DDBJ whole genome shotgun (WGS) entry which is preliminary data.</text>
</comment>
<accession>A0ABQ2V243</accession>
<keyword evidence="1" id="KW-0732">Signal</keyword>
<dbReference type="Proteomes" id="UP000654471">
    <property type="component" value="Unassembled WGS sequence"/>
</dbReference>
<keyword evidence="3" id="KW-1185">Reference proteome</keyword>
<name>A0ABQ2V243_9ACTN</name>
<gene>
    <name evidence="2" type="ORF">GCM10010211_32930</name>
</gene>
<dbReference type="EMBL" id="BMRP01000010">
    <property type="protein sequence ID" value="GGU65225.1"/>
    <property type="molecule type" value="Genomic_DNA"/>
</dbReference>